<sequence>MALRKLISRSSSPRKELGVDIDMVEAADLADGSPAHTAWHLLRDRPGIGWVTAGELLARKRDAVGACSRPGRPMRPLPPRVVLARPACRAGHVRDCGSRFDAAVGVII</sequence>
<name>A0ABV1X0R7_9ACTN</name>
<dbReference type="Pfam" id="PF19827">
    <property type="entry name" value="DUF6308"/>
    <property type="match status" value="1"/>
</dbReference>
<keyword evidence="2" id="KW-1185">Reference proteome</keyword>
<gene>
    <name evidence="1" type="ORF">ABT404_24515</name>
</gene>
<organism evidence="1 2">
    <name type="scientific">Streptomyces hyaluromycini</name>
    <dbReference type="NCBI Taxonomy" id="1377993"/>
    <lineage>
        <taxon>Bacteria</taxon>
        <taxon>Bacillati</taxon>
        <taxon>Actinomycetota</taxon>
        <taxon>Actinomycetes</taxon>
        <taxon>Kitasatosporales</taxon>
        <taxon>Streptomycetaceae</taxon>
        <taxon>Streptomyces</taxon>
    </lineage>
</organism>
<dbReference type="EMBL" id="JBEPEK010000187">
    <property type="protein sequence ID" value="MER7182605.1"/>
    <property type="molecule type" value="Genomic_DNA"/>
</dbReference>
<dbReference type="RefSeq" id="WP_350783657.1">
    <property type="nucleotide sequence ID" value="NZ_JBEPEK010000187.1"/>
</dbReference>
<evidence type="ECO:0000313" key="1">
    <source>
        <dbReference type="EMBL" id="MER7182605.1"/>
    </source>
</evidence>
<accession>A0ABV1X0R7</accession>
<evidence type="ECO:0000313" key="2">
    <source>
        <dbReference type="Proteomes" id="UP001474181"/>
    </source>
</evidence>
<dbReference type="InterPro" id="IPR046275">
    <property type="entry name" value="DUF6308"/>
</dbReference>
<proteinExistence type="predicted"/>
<comment type="caution">
    <text evidence="1">The sequence shown here is derived from an EMBL/GenBank/DDBJ whole genome shotgun (WGS) entry which is preliminary data.</text>
</comment>
<protein>
    <submittedName>
        <fullName evidence="1">DUF6308 family protein</fullName>
    </submittedName>
</protein>
<dbReference type="Proteomes" id="UP001474181">
    <property type="component" value="Unassembled WGS sequence"/>
</dbReference>
<reference evidence="1 2" key="1">
    <citation type="submission" date="2024-06" db="EMBL/GenBank/DDBJ databases">
        <title>The Natural Products Discovery Center: Release of the First 8490 Sequenced Strains for Exploring Actinobacteria Biosynthetic Diversity.</title>
        <authorList>
            <person name="Kalkreuter E."/>
            <person name="Kautsar S.A."/>
            <person name="Yang D."/>
            <person name="Bader C.D."/>
            <person name="Teijaro C.N."/>
            <person name="Fluegel L."/>
            <person name="Davis C.M."/>
            <person name="Simpson J.R."/>
            <person name="Lauterbach L."/>
            <person name="Steele A.D."/>
            <person name="Gui C."/>
            <person name="Meng S."/>
            <person name="Li G."/>
            <person name="Viehrig K."/>
            <person name="Ye F."/>
            <person name="Su P."/>
            <person name="Kiefer A.F."/>
            <person name="Nichols A."/>
            <person name="Cepeda A.J."/>
            <person name="Yan W."/>
            <person name="Fan B."/>
            <person name="Jiang Y."/>
            <person name="Adhikari A."/>
            <person name="Zheng C.-J."/>
            <person name="Schuster L."/>
            <person name="Cowan T.M."/>
            <person name="Smanski M.J."/>
            <person name="Chevrette M.G."/>
            <person name="De Carvalho L.P.S."/>
            <person name="Shen B."/>
        </authorList>
    </citation>
    <scope>NUCLEOTIDE SEQUENCE [LARGE SCALE GENOMIC DNA]</scope>
    <source>
        <strain evidence="1 2">NPDC000234</strain>
    </source>
</reference>